<name>A0A1S8NBV9_CLOSA</name>
<reference evidence="1 2" key="1">
    <citation type="submission" date="2016-05" db="EMBL/GenBank/DDBJ databases">
        <title>Microbial solvent formation.</title>
        <authorList>
            <person name="Poehlein A."/>
            <person name="Montoya Solano J.D."/>
            <person name="Flitsch S."/>
            <person name="Krabben P."/>
            <person name="Duerre P."/>
            <person name="Daniel R."/>
        </authorList>
    </citation>
    <scope>NUCLEOTIDE SEQUENCE [LARGE SCALE GENOMIC DNA]</scope>
    <source>
        <strain evidence="1 2">L1-8</strain>
    </source>
</reference>
<protein>
    <submittedName>
        <fullName evidence="1">Uncharacterized protein</fullName>
    </submittedName>
</protein>
<gene>
    <name evidence="1" type="ORF">CLOSAC_20060</name>
</gene>
<organism evidence="1 2">
    <name type="scientific">Clostridium saccharobutylicum</name>
    <dbReference type="NCBI Taxonomy" id="169679"/>
    <lineage>
        <taxon>Bacteria</taxon>
        <taxon>Bacillati</taxon>
        <taxon>Bacillota</taxon>
        <taxon>Clostridia</taxon>
        <taxon>Eubacteriales</taxon>
        <taxon>Clostridiaceae</taxon>
        <taxon>Clostridium</taxon>
    </lineage>
</organism>
<proteinExistence type="predicted"/>
<sequence length="114" mass="13140">MKKLFQVKDLMFYEEDYLGDITEYEDLIPIIEELSPDLEYEMIEIAGDNLCCDKTKKNMLVEIIGYIDENDDFITKEERDALGLAAAGKKFDLFVITVHKCTACGKWSISLLEE</sequence>
<dbReference type="STRING" id="169679.CSACC_16250"/>
<dbReference type="AlphaFoldDB" id="A0A1S8NBV9"/>
<accession>A0A1S8NBV9</accession>
<dbReference type="Proteomes" id="UP000191154">
    <property type="component" value="Unassembled WGS sequence"/>
</dbReference>
<evidence type="ECO:0000313" key="1">
    <source>
        <dbReference type="EMBL" id="OOM13920.1"/>
    </source>
</evidence>
<comment type="caution">
    <text evidence="1">The sequence shown here is derived from an EMBL/GenBank/DDBJ whole genome shotgun (WGS) entry which is preliminary data.</text>
</comment>
<dbReference type="RefSeq" id="WP_077865287.1">
    <property type="nucleotide sequence ID" value="NZ_LZYZ01000003.1"/>
</dbReference>
<evidence type="ECO:0000313" key="2">
    <source>
        <dbReference type="Proteomes" id="UP000191154"/>
    </source>
</evidence>
<dbReference type="EMBL" id="LZYZ01000003">
    <property type="protein sequence ID" value="OOM13920.1"/>
    <property type="molecule type" value="Genomic_DNA"/>
</dbReference>